<keyword evidence="1" id="KW-0902">Two-component regulatory system</keyword>
<evidence type="ECO:0000313" key="5">
    <source>
        <dbReference type="Proteomes" id="UP000594873"/>
    </source>
</evidence>
<dbReference type="InterPro" id="IPR008207">
    <property type="entry name" value="Sig_transdc_His_kin_Hpt_dom"/>
</dbReference>
<dbReference type="AlphaFoldDB" id="A0A7T2GLW1"/>
<accession>A0A7T2GLW1</accession>
<evidence type="ECO:0000256" key="2">
    <source>
        <dbReference type="PROSITE-ProRule" id="PRU00110"/>
    </source>
</evidence>
<dbReference type="InterPro" id="IPR036641">
    <property type="entry name" value="HPT_dom_sf"/>
</dbReference>
<dbReference type="Gene3D" id="1.20.120.160">
    <property type="entry name" value="HPT domain"/>
    <property type="match status" value="1"/>
</dbReference>
<sequence>MVDWALFSRTRTELGASFVRILGYFQEDGEKAVARIEDGMHRRDATALILPAHTLKTEARQFGAEPIGALAEKIEFAGRRAVENRLFPDEILPAVVQLRRLFDETMALFAAEMNPLAQRRPAFGRAGTNQEFGRI</sequence>
<protein>
    <submittedName>
        <fullName evidence="4">Hpt domain-containing protein</fullName>
    </submittedName>
</protein>
<evidence type="ECO:0000313" key="4">
    <source>
        <dbReference type="EMBL" id="QPQ56280.1"/>
    </source>
</evidence>
<reference evidence="4 5" key="1">
    <citation type="submission" date="2020-11" db="EMBL/GenBank/DDBJ databases">
        <title>Genome seq and assembly of Sphingosinicella sp.</title>
        <authorList>
            <person name="Chhetri G."/>
        </authorList>
    </citation>
    <scope>NUCLEOTIDE SEQUENCE [LARGE SCALE GENOMIC DNA]</scope>
    <source>
        <strain evidence="4 5">UDD2</strain>
    </source>
</reference>
<dbReference type="GO" id="GO:0004672">
    <property type="term" value="F:protein kinase activity"/>
    <property type="evidence" value="ECO:0007669"/>
    <property type="project" value="UniProtKB-ARBA"/>
</dbReference>
<dbReference type="Proteomes" id="UP000594873">
    <property type="component" value="Chromosome"/>
</dbReference>
<name>A0A7T2GLW1_9SPHN</name>
<dbReference type="Pfam" id="PF01627">
    <property type="entry name" value="Hpt"/>
    <property type="match status" value="1"/>
</dbReference>
<dbReference type="EMBL" id="CP065592">
    <property type="protein sequence ID" value="QPQ56280.1"/>
    <property type="molecule type" value="Genomic_DNA"/>
</dbReference>
<dbReference type="KEGG" id="sflv:IC614_06780"/>
<dbReference type="SUPFAM" id="SSF47226">
    <property type="entry name" value="Histidine-containing phosphotransfer domain, HPT domain"/>
    <property type="match status" value="1"/>
</dbReference>
<evidence type="ECO:0000256" key="1">
    <source>
        <dbReference type="ARBA" id="ARBA00023012"/>
    </source>
</evidence>
<gene>
    <name evidence="4" type="ORF">IC614_06780</name>
</gene>
<dbReference type="PROSITE" id="PS50894">
    <property type="entry name" value="HPT"/>
    <property type="match status" value="1"/>
</dbReference>
<organism evidence="4 5">
    <name type="scientific">Allosphingosinicella flava</name>
    <dbReference type="NCBI Taxonomy" id="2771430"/>
    <lineage>
        <taxon>Bacteria</taxon>
        <taxon>Pseudomonadati</taxon>
        <taxon>Pseudomonadota</taxon>
        <taxon>Alphaproteobacteria</taxon>
        <taxon>Sphingomonadales</taxon>
        <taxon>Sphingomonadaceae</taxon>
        <taxon>Allosphingosinicella</taxon>
    </lineage>
</organism>
<evidence type="ECO:0000259" key="3">
    <source>
        <dbReference type="PROSITE" id="PS50894"/>
    </source>
</evidence>
<dbReference type="GO" id="GO:0000160">
    <property type="term" value="P:phosphorelay signal transduction system"/>
    <property type="evidence" value="ECO:0007669"/>
    <property type="project" value="UniProtKB-KW"/>
</dbReference>
<feature type="modified residue" description="Phosphohistidine" evidence="2">
    <location>
        <position position="53"/>
    </location>
</feature>
<keyword evidence="2" id="KW-0597">Phosphoprotein</keyword>
<proteinExistence type="predicted"/>
<feature type="domain" description="HPt" evidence="3">
    <location>
        <begin position="14"/>
        <end position="109"/>
    </location>
</feature>
<keyword evidence="5" id="KW-1185">Reference proteome</keyword>